<keyword evidence="1" id="KW-0677">Repeat</keyword>
<dbReference type="Pfam" id="PF23598">
    <property type="entry name" value="LRR_14"/>
    <property type="match status" value="1"/>
</dbReference>
<dbReference type="Proteomes" id="UP000237347">
    <property type="component" value="Unassembled WGS sequence"/>
</dbReference>
<evidence type="ECO:0000313" key="5">
    <source>
        <dbReference type="Proteomes" id="UP000237347"/>
    </source>
</evidence>
<dbReference type="PANTHER" id="PTHR36766:SF38">
    <property type="entry name" value="DISEASE RESISTANCE PROTEIN RGA3"/>
    <property type="match status" value="1"/>
</dbReference>
<evidence type="ECO:0000259" key="3">
    <source>
        <dbReference type="Pfam" id="PF23598"/>
    </source>
</evidence>
<protein>
    <submittedName>
        <fullName evidence="4">Disease resistance protein rga4</fullName>
    </submittedName>
</protein>
<dbReference type="SUPFAM" id="SSF52058">
    <property type="entry name" value="L domain-like"/>
    <property type="match status" value="1"/>
</dbReference>
<accession>A0AAW0KE95</accession>
<dbReference type="AlphaFoldDB" id="A0AAW0KE95"/>
<dbReference type="PANTHER" id="PTHR36766">
    <property type="entry name" value="PLANT BROAD-SPECTRUM MILDEW RESISTANCE PROTEIN RPW8"/>
    <property type="match status" value="1"/>
</dbReference>
<evidence type="ECO:0000256" key="2">
    <source>
        <dbReference type="ARBA" id="ARBA00022821"/>
    </source>
</evidence>
<dbReference type="EMBL" id="PKMF04000337">
    <property type="protein sequence ID" value="KAK7837075.1"/>
    <property type="molecule type" value="Genomic_DNA"/>
</dbReference>
<evidence type="ECO:0000313" key="4">
    <source>
        <dbReference type="EMBL" id="KAK7837075.1"/>
    </source>
</evidence>
<comment type="caution">
    <text evidence="4">The sequence shown here is derived from an EMBL/GenBank/DDBJ whole genome shotgun (WGS) entry which is preliminary data.</text>
</comment>
<evidence type="ECO:0000256" key="1">
    <source>
        <dbReference type="ARBA" id="ARBA00022737"/>
    </source>
</evidence>
<dbReference type="Gene3D" id="3.80.10.10">
    <property type="entry name" value="Ribonuclease Inhibitor"/>
    <property type="match status" value="1"/>
</dbReference>
<name>A0AAW0KE95_QUESU</name>
<dbReference type="InterPro" id="IPR055414">
    <property type="entry name" value="LRR_R13L4/SHOC2-like"/>
</dbReference>
<keyword evidence="5" id="KW-1185">Reference proteome</keyword>
<organism evidence="4 5">
    <name type="scientific">Quercus suber</name>
    <name type="common">Cork oak</name>
    <dbReference type="NCBI Taxonomy" id="58331"/>
    <lineage>
        <taxon>Eukaryota</taxon>
        <taxon>Viridiplantae</taxon>
        <taxon>Streptophyta</taxon>
        <taxon>Embryophyta</taxon>
        <taxon>Tracheophyta</taxon>
        <taxon>Spermatophyta</taxon>
        <taxon>Magnoliopsida</taxon>
        <taxon>eudicotyledons</taxon>
        <taxon>Gunneridae</taxon>
        <taxon>Pentapetalae</taxon>
        <taxon>rosids</taxon>
        <taxon>fabids</taxon>
        <taxon>Fagales</taxon>
        <taxon>Fagaceae</taxon>
        <taxon>Quercus</taxon>
    </lineage>
</organism>
<feature type="domain" description="Disease resistance R13L4/SHOC-2-like LRR" evidence="3">
    <location>
        <begin position="55"/>
        <end position="141"/>
    </location>
</feature>
<reference evidence="4 5" key="1">
    <citation type="journal article" date="2018" name="Sci. Data">
        <title>The draft genome sequence of cork oak.</title>
        <authorList>
            <person name="Ramos A.M."/>
            <person name="Usie A."/>
            <person name="Barbosa P."/>
            <person name="Barros P.M."/>
            <person name="Capote T."/>
            <person name="Chaves I."/>
            <person name="Simoes F."/>
            <person name="Abreu I."/>
            <person name="Carrasquinho I."/>
            <person name="Faro C."/>
            <person name="Guimaraes J.B."/>
            <person name="Mendonca D."/>
            <person name="Nobrega F."/>
            <person name="Rodrigues L."/>
            <person name="Saibo N.J.M."/>
            <person name="Varela M.C."/>
            <person name="Egas C."/>
            <person name="Matos J."/>
            <person name="Miguel C.M."/>
            <person name="Oliveira M.M."/>
            <person name="Ricardo C.P."/>
            <person name="Goncalves S."/>
        </authorList>
    </citation>
    <scope>NUCLEOTIDE SEQUENCE [LARGE SCALE GENOMIC DNA]</scope>
    <source>
        <strain evidence="5">cv. HL8</strain>
    </source>
</reference>
<sequence>MAIPEWIGNLTSLHHLSISGCSNQTSLPEEICNISSLQIFKIKNCPNLMALPESIDNLTLLRVLTIGQWPNLTSLSQEICNLTSLECLTIESCPNLMALPESMGNLTSLRGLVIDKCHNLTSLPQGIRDLTSLELLKIIDCPILLQRCQRQIGEDWPKIAHVLNGCDILGTSQSYDSLCRERTGSKFRPYSKTAIMQYDKNSELTTSSARQIGACSVEMAFETSTTKNLFRCHGRLFEHFPIPSSETSCQ</sequence>
<proteinExistence type="predicted"/>
<gene>
    <name evidence="4" type="primary">RGA4_44</name>
    <name evidence="4" type="ORF">CFP56_021754</name>
</gene>
<dbReference type="InterPro" id="IPR032675">
    <property type="entry name" value="LRR_dom_sf"/>
</dbReference>
<keyword evidence="2" id="KW-0611">Plant defense</keyword>
<dbReference type="GO" id="GO:0006952">
    <property type="term" value="P:defense response"/>
    <property type="evidence" value="ECO:0007669"/>
    <property type="project" value="UniProtKB-KW"/>
</dbReference>